<dbReference type="PANTHER" id="PTHR43625:SF40">
    <property type="entry name" value="ALDO-KETO REDUCTASE YAKC [NADP(+)]"/>
    <property type="match status" value="1"/>
</dbReference>
<keyword evidence="1" id="KW-0560">Oxidoreductase</keyword>
<gene>
    <name evidence="4" type="ORF">DT076_16955</name>
</gene>
<dbReference type="SUPFAM" id="SSF51430">
    <property type="entry name" value="NAD(P)-linked oxidoreductase"/>
    <property type="match status" value="1"/>
</dbReference>
<dbReference type="PANTHER" id="PTHR43625">
    <property type="entry name" value="AFLATOXIN B1 ALDEHYDE REDUCTASE"/>
    <property type="match status" value="1"/>
</dbReference>
<sequence>MGNYFPIVSASSTVERRRSRRRPGGTSVTSTELHLPGGTWPLGDLSVMRFGYGAMQLAGPGVLGPPADRDGALEVLRSAVASGITHIDTAEAYGPRVVNELIREALHPYPDDLVIATKVGGRRDAQGGWPSARRPDEIRQQVEDNLQTLGVDTLDLVHLRLGDAAGPVPERIGEAFETLVDLQQQGVVRHLGVSNATAEQVAEAQSIAPIVSVQNMYNLAVRHDDPLVDRLAAEGVAYIPFFPLGGFSPLQSDALSAVARRLGSTPMSVALAWLLHRSPNILLIPGTSSVAHLHQNIAGAALELSRDDLAELDTIAGPLR</sequence>
<feature type="domain" description="NADP-dependent oxidoreductase" evidence="3">
    <location>
        <begin position="51"/>
        <end position="315"/>
    </location>
</feature>
<dbReference type="AlphaFoldDB" id="A0A367YR15"/>
<dbReference type="Gene3D" id="3.20.20.100">
    <property type="entry name" value="NADP-dependent oxidoreductase domain"/>
    <property type="match status" value="1"/>
</dbReference>
<dbReference type="Proteomes" id="UP000252770">
    <property type="component" value="Unassembled WGS sequence"/>
</dbReference>
<dbReference type="GO" id="GO:0005737">
    <property type="term" value="C:cytoplasm"/>
    <property type="evidence" value="ECO:0007669"/>
    <property type="project" value="TreeGrafter"/>
</dbReference>
<dbReference type="InterPro" id="IPR036812">
    <property type="entry name" value="NAD(P)_OxRdtase_dom_sf"/>
</dbReference>
<feature type="region of interest" description="Disordered" evidence="2">
    <location>
        <begin position="14"/>
        <end position="33"/>
    </location>
</feature>
<dbReference type="InterPro" id="IPR023210">
    <property type="entry name" value="NADP_OxRdtase_dom"/>
</dbReference>
<dbReference type="EMBL" id="QOUI01000012">
    <property type="protein sequence ID" value="RCK68333.1"/>
    <property type="molecule type" value="Genomic_DNA"/>
</dbReference>
<dbReference type="GO" id="GO:0016491">
    <property type="term" value="F:oxidoreductase activity"/>
    <property type="evidence" value="ECO:0007669"/>
    <property type="project" value="UniProtKB-KW"/>
</dbReference>
<evidence type="ECO:0000259" key="3">
    <source>
        <dbReference type="Pfam" id="PF00248"/>
    </source>
</evidence>
<proteinExistence type="predicted"/>
<reference evidence="4 5" key="1">
    <citation type="submission" date="2018-07" db="EMBL/GenBank/DDBJ databases">
        <title>Desertimonas flava gen. nov. sp. nov.</title>
        <authorList>
            <person name="Liu S."/>
        </authorList>
    </citation>
    <scope>NUCLEOTIDE SEQUENCE [LARGE SCALE GENOMIC DNA]</scope>
    <source>
        <strain evidence="4 5">16Sb5-5</strain>
    </source>
</reference>
<name>A0A367YR15_9ACTN</name>
<dbReference type="InterPro" id="IPR050791">
    <property type="entry name" value="Aldo-Keto_reductase"/>
</dbReference>
<organism evidence="4 5">
    <name type="scientific">Desertihabitans brevis</name>
    <dbReference type="NCBI Taxonomy" id="2268447"/>
    <lineage>
        <taxon>Bacteria</taxon>
        <taxon>Bacillati</taxon>
        <taxon>Actinomycetota</taxon>
        <taxon>Actinomycetes</taxon>
        <taxon>Propionibacteriales</taxon>
        <taxon>Propionibacteriaceae</taxon>
        <taxon>Desertihabitans</taxon>
    </lineage>
</organism>
<keyword evidence="5" id="KW-1185">Reference proteome</keyword>
<dbReference type="CDD" id="cd19088">
    <property type="entry name" value="AKR_AKR13B1"/>
    <property type="match status" value="1"/>
</dbReference>
<evidence type="ECO:0000256" key="1">
    <source>
        <dbReference type="ARBA" id="ARBA00023002"/>
    </source>
</evidence>
<evidence type="ECO:0000313" key="4">
    <source>
        <dbReference type="EMBL" id="RCK68333.1"/>
    </source>
</evidence>
<evidence type="ECO:0000256" key="2">
    <source>
        <dbReference type="SAM" id="MobiDB-lite"/>
    </source>
</evidence>
<accession>A0A367YR15</accession>
<dbReference type="NCBIfam" id="NF007695">
    <property type="entry name" value="PRK10376.1"/>
    <property type="match status" value="1"/>
</dbReference>
<evidence type="ECO:0000313" key="5">
    <source>
        <dbReference type="Proteomes" id="UP000252770"/>
    </source>
</evidence>
<dbReference type="Pfam" id="PF00248">
    <property type="entry name" value="Aldo_ket_red"/>
    <property type="match status" value="1"/>
</dbReference>
<comment type="caution">
    <text evidence="4">The sequence shown here is derived from an EMBL/GenBank/DDBJ whole genome shotgun (WGS) entry which is preliminary data.</text>
</comment>
<protein>
    <submittedName>
        <fullName evidence="4">Oxidoreductase</fullName>
    </submittedName>
</protein>